<name>H1KX90_9EURY</name>
<dbReference type="EMBL" id="AGJL01000007">
    <property type="protein sequence ID" value="EHP88521.1"/>
    <property type="molecule type" value="Genomic_DNA"/>
</dbReference>
<keyword evidence="1" id="KW-0808">Transferase</keyword>
<dbReference type="STRING" id="647171.MetfoDRAFT_0413"/>
<dbReference type="GO" id="GO:0008168">
    <property type="term" value="F:methyltransferase activity"/>
    <property type="evidence" value="ECO:0007669"/>
    <property type="project" value="UniProtKB-KW"/>
</dbReference>
<reference evidence="1 2" key="1">
    <citation type="submission" date="2011-09" db="EMBL/GenBank/DDBJ databases">
        <title>The draft genome of Methanotorris formicicus Mc-S-70.</title>
        <authorList>
            <consortium name="US DOE Joint Genome Institute (JGI-PGF)"/>
            <person name="Lucas S."/>
            <person name="Han J."/>
            <person name="Lapidus A."/>
            <person name="Cheng J.-F."/>
            <person name="Goodwin L."/>
            <person name="Pitluck S."/>
            <person name="Peters L."/>
            <person name="Land M.L."/>
            <person name="Hauser L."/>
            <person name="Sieprawska-Lupa M."/>
            <person name="Takai K."/>
            <person name="Miyazaki J."/>
            <person name="Whitman W."/>
            <person name="Woyke T.J."/>
        </authorList>
    </citation>
    <scope>NUCLEOTIDE SEQUENCE [LARGE SCALE GENOMIC DNA]</scope>
    <source>
        <strain evidence="1 2">Mc-S-70</strain>
    </source>
</reference>
<dbReference type="SUPFAM" id="SSF53335">
    <property type="entry name" value="S-adenosyl-L-methionine-dependent methyltransferases"/>
    <property type="match status" value="1"/>
</dbReference>
<evidence type="ECO:0000313" key="1">
    <source>
        <dbReference type="EMBL" id="EHP88521.1"/>
    </source>
</evidence>
<dbReference type="Gene3D" id="3.40.50.150">
    <property type="entry name" value="Vaccinia Virus protein VP39"/>
    <property type="match status" value="1"/>
</dbReference>
<dbReference type="InterPro" id="IPR029063">
    <property type="entry name" value="SAM-dependent_MTases_sf"/>
</dbReference>
<dbReference type="AlphaFoldDB" id="H1KX90"/>
<comment type="caution">
    <text evidence="1">The sequence shown here is derived from an EMBL/GenBank/DDBJ whole genome shotgun (WGS) entry which is preliminary data.</text>
</comment>
<dbReference type="CDD" id="cd02440">
    <property type="entry name" value="AdoMet_MTases"/>
    <property type="match status" value="1"/>
</dbReference>
<organism evidence="1 2">
    <name type="scientific">Methanotorris formicicus Mc-S-70</name>
    <dbReference type="NCBI Taxonomy" id="647171"/>
    <lineage>
        <taxon>Archaea</taxon>
        <taxon>Methanobacteriati</taxon>
        <taxon>Methanobacteriota</taxon>
        <taxon>Methanomada group</taxon>
        <taxon>Methanococci</taxon>
        <taxon>Methanococcales</taxon>
        <taxon>Methanocaldococcaceae</taxon>
        <taxon>Methanotorris</taxon>
    </lineage>
</organism>
<accession>H1KX90</accession>
<evidence type="ECO:0000313" key="2">
    <source>
        <dbReference type="Proteomes" id="UP000003706"/>
    </source>
</evidence>
<protein>
    <submittedName>
        <fullName evidence="1">Methyltransferase</fullName>
    </submittedName>
</protein>
<dbReference type="GO" id="GO:0032259">
    <property type="term" value="P:methylation"/>
    <property type="evidence" value="ECO:0007669"/>
    <property type="project" value="UniProtKB-KW"/>
</dbReference>
<sequence length="83" mass="9454">MVLERMDALKESENLVEKEMHISRYKYAANIINSHIYHNNYKKSLSNSKYKVLDIACGLGYGSYLLNKLTGASVVGVDIDKKR</sequence>
<keyword evidence="2" id="KW-1185">Reference proteome</keyword>
<dbReference type="Proteomes" id="UP000003706">
    <property type="component" value="Unassembled WGS sequence"/>
</dbReference>
<keyword evidence="1" id="KW-0489">Methyltransferase</keyword>
<proteinExistence type="predicted"/>
<dbReference type="RefSeq" id="WP_007043859.1">
    <property type="nucleotide sequence ID" value="NZ_AGJL01000007.1"/>
</dbReference>
<gene>
    <name evidence="1" type="ORF">MetfoDRAFT_0413</name>
</gene>